<protein>
    <submittedName>
        <fullName evidence="1">Uncharacterized protein</fullName>
    </submittedName>
</protein>
<sequence>MSYKLMARERRPEVFDEVVSQDHIVSTLQN</sequence>
<organism evidence="1">
    <name type="scientific">marine metagenome</name>
    <dbReference type="NCBI Taxonomy" id="408172"/>
    <lineage>
        <taxon>unclassified sequences</taxon>
        <taxon>metagenomes</taxon>
        <taxon>ecological metagenomes</taxon>
    </lineage>
</organism>
<accession>A0A383A6Y7</accession>
<dbReference type="EMBL" id="UINC01189195">
    <property type="protein sequence ID" value="SVE02778.1"/>
    <property type="molecule type" value="Genomic_DNA"/>
</dbReference>
<evidence type="ECO:0000313" key="1">
    <source>
        <dbReference type="EMBL" id="SVE02778.1"/>
    </source>
</evidence>
<reference evidence="1" key="1">
    <citation type="submission" date="2018-05" db="EMBL/GenBank/DDBJ databases">
        <authorList>
            <person name="Lanie J.A."/>
            <person name="Ng W.-L."/>
            <person name="Kazmierczak K.M."/>
            <person name="Andrzejewski T.M."/>
            <person name="Davidsen T.M."/>
            <person name="Wayne K.J."/>
            <person name="Tettelin H."/>
            <person name="Glass J.I."/>
            <person name="Rusch D."/>
            <person name="Podicherti R."/>
            <person name="Tsui H.-C.T."/>
            <person name="Winkler M.E."/>
        </authorList>
    </citation>
    <scope>NUCLEOTIDE SEQUENCE</scope>
</reference>
<name>A0A383A6Y7_9ZZZZ</name>
<feature type="non-terminal residue" evidence="1">
    <location>
        <position position="30"/>
    </location>
</feature>
<gene>
    <name evidence="1" type="ORF">METZ01_LOCUS455632</name>
</gene>
<proteinExistence type="predicted"/>
<dbReference type="AlphaFoldDB" id="A0A383A6Y7"/>